<comment type="catalytic activity">
    <reaction evidence="1">
        <text>ATP + protein L-histidine = ADP + protein N-phospho-L-histidine.</text>
        <dbReference type="EC" id="2.7.13.3"/>
    </reaction>
</comment>
<feature type="transmembrane region" description="Helical" evidence="12">
    <location>
        <begin position="21"/>
        <end position="41"/>
    </location>
</feature>
<evidence type="ECO:0000256" key="12">
    <source>
        <dbReference type="SAM" id="Phobius"/>
    </source>
</evidence>
<dbReference type="SUPFAM" id="SSF55874">
    <property type="entry name" value="ATPase domain of HSP90 chaperone/DNA topoisomerase II/histidine kinase"/>
    <property type="match status" value="1"/>
</dbReference>
<evidence type="ECO:0000259" key="13">
    <source>
        <dbReference type="PROSITE" id="PS50109"/>
    </source>
</evidence>
<dbReference type="PANTHER" id="PTHR45436:SF5">
    <property type="entry name" value="SENSOR HISTIDINE KINASE TRCS"/>
    <property type="match status" value="1"/>
</dbReference>
<evidence type="ECO:0000256" key="8">
    <source>
        <dbReference type="ARBA" id="ARBA00022989"/>
    </source>
</evidence>
<feature type="transmembrane region" description="Helical" evidence="12">
    <location>
        <begin position="99"/>
        <end position="121"/>
    </location>
</feature>
<dbReference type="InterPro" id="IPR050428">
    <property type="entry name" value="TCS_sensor_his_kinase"/>
</dbReference>
<accession>A0ABS1NCH5</accession>
<keyword evidence="16" id="KW-1185">Reference proteome</keyword>
<keyword evidence="6 12" id="KW-0812">Transmembrane</keyword>
<gene>
    <name evidence="15" type="ORF">JK363_14120</name>
</gene>
<keyword evidence="10 12" id="KW-0472">Membrane</keyword>
<comment type="caution">
    <text evidence="15">The sequence shown here is derived from an EMBL/GenBank/DDBJ whole genome shotgun (WGS) entry which is preliminary data.</text>
</comment>
<comment type="subcellular location">
    <subcellularLocation>
        <location evidence="2">Cell membrane</location>
    </subcellularLocation>
</comment>
<feature type="region of interest" description="Disordered" evidence="11">
    <location>
        <begin position="396"/>
        <end position="446"/>
    </location>
</feature>
<keyword evidence="8 12" id="KW-1133">Transmembrane helix</keyword>
<dbReference type="Gene3D" id="6.10.340.10">
    <property type="match status" value="1"/>
</dbReference>
<organism evidence="15 16">
    <name type="scientific">Streptomyces coffeae</name>
    <dbReference type="NCBI Taxonomy" id="621382"/>
    <lineage>
        <taxon>Bacteria</taxon>
        <taxon>Bacillati</taxon>
        <taxon>Actinomycetota</taxon>
        <taxon>Actinomycetes</taxon>
        <taxon>Kitasatosporales</taxon>
        <taxon>Streptomycetaceae</taxon>
        <taxon>Streptomyces</taxon>
    </lineage>
</organism>
<evidence type="ECO:0000313" key="15">
    <source>
        <dbReference type="EMBL" id="MBL1097787.1"/>
    </source>
</evidence>
<dbReference type="Pfam" id="PF00512">
    <property type="entry name" value="HisKA"/>
    <property type="match status" value="1"/>
</dbReference>
<dbReference type="RefSeq" id="WP_201875210.1">
    <property type="nucleotide sequence ID" value="NZ_JAERRF010000007.1"/>
</dbReference>
<dbReference type="CDD" id="cd00082">
    <property type="entry name" value="HisKA"/>
    <property type="match status" value="1"/>
</dbReference>
<dbReference type="SMART" id="SM00387">
    <property type="entry name" value="HATPase_c"/>
    <property type="match status" value="1"/>
</dbReference>
<evidence type="ECO:0000256" key="9">
    <source>
        <dbReference type="ARBA" id="ARBA00023012"/>
    </source>
</evidence>
<evidence type="ECO:0000256" key="3">
    <source>
        <dbReference type="ARBA" id="ARBA00012438"/>
    </source>
</evidence>
<dbReference type="Gene3D" id="1.10.287.130">
    <property type="match status" value="1"/>
</dbReference>
<dbReference type="InterPro" id="IPR005467">
    <property type="entry name" value="His_kinase_dom"/>
</dbReference>
<evidence type="ECO:0000256" key="6">
    <source>
        <dbReference type="ARBA" id="ARBA00022692"/>
    </source>
</evidence>
<feature type="compositionally biased region" description="Low complexity" evidence="11">
    <location>
        <begin position="409"/>
        <end position="426"/>
    </location>
</feature>
<dbReference type="SMART" id="SM00388">
    <property type="entry name" value="HisKA"/>
    <property type="match status" value="1"/>
</dbReference>
<evidence type="ECO:0000256" key="1">
    <source>
        <dbReference type="ARBA" id="ARBA00000085"/>
    </source>
</evidence>
<proteinExistence type="predicted"/>
<dbReference type="Pfam" id="PF00672">
    <property type="entry name" value="HAMP"/>
    <property type="match status" value="1"/>
</dbReference>
<evidence type="ECO:0000256" key="4">
    <source>
        <dbReference type="ARBA" id="ARBA00022553"/>
    </source>
</evidence>
<dbReference type="InterPro" id="IPR036097">
    <property type="entry name" value="HisK_dim/P_sf"/>
</dbReference>
<dbReference type="Gene3D" id="3.30.565.10">
    <property type="entry name" value="Histidine kinase-like ATPase, C-terminal domain"/>
    <property type="match status" value="1"/>
</dbReference>
<dbReference type="InterPro" id="IPR003594">
    <property type="entry name" value="HATPase_dom"/>
</dbReference>
<keyword evidence="7" id="KW-0418">Kinase</keyword>
<evidence type="ECO:0000259" key="14">
    <source>
        <dbReference type="PROSITE" id="PS50885"/>
    </source>
</evidence>
<keyword evidence="4" id="KW-0597">Phosphoprotein</keyword>
<dbReference type="SMART" id="SM00304">
    <property type="entry name" value="HAMP"/>
    <property type="match status" value="1"/>
</dbReference>
<evidence type="ECO:0000256" key="10">
    <source>
        <dbReference type="ARBA" id="ARBA00023136"/>
    </source>
</evidence>
<feature type="compositionally biased region" description="Low complexity" evidence="11">
    <location>
        <begin position="65"/>
        <end position="75"/>
    </location>
</feature>
<sequence>MHPAGPRSRRLPPTVRVRLTALYGGLLLLSGTILLTVTYLWTRQSMGQPVTVTGGDRILPPGAQPPAGTGPPSTGVTDKLPPELEKAVSRAQDAMLAELLTISVIAVVVLALTAVLVGWWLSGHVLRPVHRITTTAQRLSWENLHERIALPGPRGEFKELADTFDALLARLERAFDSQRRFIANASHELRTPLTIQRATLQIGLGGATTSPEKLATVRQQLLDANRRAERLIDGLLLLAQSDRGLLHREPVALREMAEAVADQHAADAKAADITLHLDLHAVTVLGDPVLLTQLLTNLIQNAGRHNRPGGDIHLHTSARAGLVIRNTGPLVPAEAIPNLFEPFRRMGTERIDSAEGAGLGLSIVRSIVQAHAGTVTARPNPSGGGLEIHVTLPQLPTARQRPSPPSPSKPSTTPTSTPPASCSPSSPSAPSPPGPAGAPSWASRWR</sequence>
<keyword evidence="5" id="KW-0808">Transferase</keyword>
<dbReference type="InterPro" id="IPR003660">
    <property type="entry name" value="HAMP_dom"/>
</dbReference>
<dbReference type="InterPro" id="IPR004358">
    <property type="entry name" value="Sig_transdc_His_kin-like_C"/>
</dbReference>
<feature type="domain" description="HAMP" evidence="14">
    <location>
        <begin position="123"/>
        <end position="176"/>
    </location>
</feature>
<dbReference type="CDD" id="cd06225">
    <property type="entry name" value="HAMP"/>
    <property type="match status" value="1"/>
</dbReference>
<dbReference type="Proteomes" id="UP000634229">
    <property type="component" value="Unassembled WGS sequence"/>
</dbReference>
<dbReference type="EMBL" id="JAERRF010000007">
    <property type="protein sequence ID" value="MBL1097787.1"/>
    <property type="molecule type" value="Genomic_DNA"/>
</dbReference>
<dbReference type="EC" id="2.7.13.3" evidence="3"/>
<dbReference type="SUPFAM" id="SSF158472">
    <property type="entry name" value="HAMP domain-like"/>
    <property type="match status" value="1"/>
</dbReference>
<dbReference type="Pfam" id="PF02518">
    <property type="entry name" value="HATPase_c"/>
    <property type="match status" value="1"/>
</dbReference>
<feature type="compositionally biased region" description="Pro residues" evidence="11">
    <location>
        <begin position="427"/>
        <end position="436"/>
    </location>
</feature>
<dbReference type="PROSITE" id="PS50885">
    <property type="entry name" value="HAMP"/>
    <property type="match status" value="1"/>
</dbReference>
<dbReference type="InterPro" id="IPR036890">
    <property type="entry name" value="HATPase_C_sf"/>
</dbReference>
<feature type="region of interest" description="Disordered" evidence="11">
    <location>
        <begin position="54"/>
        <end position="80"/>
    </location>
</feature>
<evidence type="ECO:0000313" key="16">
    <source>
        <dbReference type="Proteomes" id="UP000634229"/>
    </source>
</evidence>
<keyword evidence="9" id="KW-0902">Two-component regulatory system</keyword>
<dbReference type="PROSITE" id="PS50109">
    <property type="entry name" value="HIS_KIN"/>
    <property type="match status" value="1"/>
</dbReference>
<evidence type="ECO:0000256" key="5">
    <source>
        <dbReference type="ARBA" id="ARBA00022679"/>
    </source>
</evidence>
<dbReference type="PANTHER" id="PTHR45436">
    <property type="entry name" value="SENSOR HISTIDINE KINASE YKOH"/>
    <property type="match status" value="1"/>
</dbReference>
<name>A0ABS1NCH5_9ACTN</name>
<evidence type="ECO:0000256" key="11">
    <source>
        <dbReference type="SAM" id="MobiDB-lite"/>
    </source>
</evidence>
<reference evidence="15 16" key="1">
    <citation type="submission" date="2021-01" db="EMBL/GenBank/DDBJ databases">
        <title>WGS of actinomycetes isolated from Thailand.</title>
        <authorList>
            <person name="Thawai C."/>
        </authorList>
    </citation>
    <scope>NUCLEOTIDE SEQUENCE [LARGE SCALE GENOMIC DNA]</scope>
    <source>
        <strain evidence="15 16">CA1R205</strain>
    </source>
</reference>
<dbReference type="InterPro" id="IPR003661">
    <property type="entry name" value="HisK_dim/P_dom"/>
</dbReference>
<protein>
    <recommendedName>
        <fullName evidence="3">histidine kinase</fullName>
        <ecNumber evidence="3">2.7.13.3</ecNumber>
    </recommendedName>
</protein>
<dbReference type="PRINTS" id="PR00344">
    <property type="entry name" value="BCTRLSENSOR"/>
</dbReference>
<dbReference type="SUPFAM" id="SSF47384">
    <property type="entry name" value="Homodimeric domain of signal transducing histidine kinase"/>
    <property type="match status" value="1"/>
</dbReference>
<evidence type="ECO:0000256" key="2">
    <source>
        <dbReference type="ARBA" id="ARBA00004236"/>
    </source>
</evidence>
<feature type="domain" description="Histidine kinase" evidence="13">
    <location>
        <begin position="184"/>
        <end position="396"/>
    </location>
</feature>
<evidence type="ECO:0000256" key="7">
    <source>
        <dbReference type="ARBA" id="ARBA00022777"/>
    </source>
</evidence>